<feature type="region of interest" description="Disordered" evidence="1">
    <location>
        <begin position="268"/>
        <end position="336"/>
    </location>
</feature>
<dbReference type="Proteomes" id="UP000250235">
    <property type="component" value="Unassembled WGS sequence"/>
</dbReference>
<protein>
    <submittedName>
        <fullName evidence="2">Golgin subfamily B member 1-like</fullName>
    </submittedName>
</protein>
<keyword evidence="3" id="KW-1185">Reference proteome</keyword>
<dbReference type="EMBL" id="KV014142">
    <property type="protein sequence ID" value="KZV22676.1"/>
    <property type="molecule type" value="Genomic_DNA"/>
</dbReference>
<proteinExistence type="predicted"/>
<name>A0A2Z7AMI9_9LAMI</name>
<evidence type="ECO:0000313" key="3">
    <source>
        <dbReference type="Proteomes" id="UP000250235"/>
    </source>
</evidence>
<sequence>MYSFCQIQFIWGFQTVDISNILSAFVPIRPILRDATVFNSVVQLLPVSTSPDTVFAQIEYPHSDSDSNSSSHDLMDFHVSSPMDEEFVDTSADGTAPDPTQISLPPPVNHLSLPIATNLSTSFVELRASISRLVANQTRDSRKLGDSDGEVMSKINHLERALLDSLAAQDQAFRGLIKNSRQEAHNDTDVLSLALKVVRAQNAILSTDLADVRKEVKDQKELFKEMDEWLATVRSEFLDFHAQAQENHLNLSTQLVFLVDYINRGGDAKKGEGCSSRRQPPTDDQNRPCGGSASRGSGSGGSSRRDDRRDSSKKRRSSSGGGGSGTGGESYGPYGSYKRDAEWWLYGKNPL</sequence>
<reference evidence="2 3" key="1">
    <citation type="journal article" date="2015" name="Proc. Natl. Acad. Sci. U.S.A.">
        <title>The resurrection genome of Boea hygrometrica: A blueprint for survival of dehydration.</title>
        <authorList>
            <person name="Xiao L."/>
            <person name="Yang G."/>
            <person name="Zhang L."/>
            <person name="Yang X."/>
            <person name="Zhao S."/>
            <person name="Ji Z."/>
            <person name="Zhou Q."/>
            <person name="Hu M."/>
            <person name="Wang Y."/>
            <person name="Chen M."/>
            <person name="Xu Y."/>
            <person name="Jin H."/>
            <person name="Xiao X."/>
            <person name="Hu G."/>
            <person name="Bao F."/>
            <person name="Hu Y."/>
            <person name="Wan P."/>
            <person name="Li L."/>
            <person name="Deng X."/>
            <person name="Kuang T."/>
            <person name="Xiang C."/>
            <person name="Zhu J.K."/>
            <person name="Oliver M.J."/>
            <person name="He Y."/>
        </authorList>
    </citation>
    <scope>NUCLEOTIDE SEQUENCE [LARGE SCALE GENOMIC DNA]</scope>
    <source>
        <strain evidence="3">cv. XS01</strain>
    </source>
</reference>
<gene>
    <name evidence="2" type="ORF">F511_42501</name>
</gene>
<accession>A0A2Z7AMI9</accession>
<dbReference type="AlphaFoldDB" id="A0A2Z7AMI9"/>
<feature type="compositionally biased region" description="Gly residues" evidence="1">
    <location>
        <begin position="319"/>
        <end position="330"/>
    </location>
</feature>
<organism evidence="2 3">
    <name type="scientific">Dorcoceras hygrometricum</name>
    <dbReference type="NCBI Taxonomy" id="472368"/>
    <lineage>
        <taxon>Eukaryota</taxon>
        <taxon>Viridiplantae</taxon>
        <taxon>Streptophyta</taxon>
        <taxon>Embryophyta</taxon>
        <taxon>Tracheophyta</taxon>
        <taxon>Spermatophyta</taxon>
        <taxon>Magnoliopsida</taxon>
        <taxon>eudicotyledons</taxon>
        <taxon>Gunneridae</taxon>
        <taxon>Pentapetalae</taxon>
        <taxon>asterids</taxon>
        <taxon>lamiids</taxon>
        <taxon>Lamiales</taxon>
        <taxon>Gesneriaceae</taxon>
        <taxon>Didymocarpoideae</taxon>
        <taxon>Trichosporeae</taxon>
        <taxon>Loxocarpinae</taxon>
        <taxon>Dorcoceras</taxon>
    </lineage>
</organism>
<evidence type="ECO:0000256" key="1">
    <source>
        <dbReference type="SAM" id="MobiDB-lite"/>
    </source>
</evidence>
<evidence type="ECO:0000313" key="2">
    <source>
        <dbReference type="EMBL" id="KZV22676.1"/>
    </source>
</evidence>